<protein>
    <recommendedName>
        <fullName evidence="6">GH26 domain-containing protein</fullName>
    </recommendedName>
</protein>
<dbReference type="RefSeq" id="WP_038072269.1">
    <property type="nucleotide sequence ID" value="NZ_AUND01000001.1"/>
</dbReference>
<dbReference type="OrthoDB" id="9816550at2"/>
<reference evidence="7 8" key="1">
    <citation type="submission" date="2013-07" db="EMBL/GenBank/DDBJ databases">
        <title>Thioclava pacifica DSM 10166 Genome Sequencing.</title>
        <authorList>
            <person name="Lai Q."/>
            <person name="Shao Z."/>
        </authorList>
    </citation>
    <scope>NUCLEOTIDE SEQUENCE [LARGE SCALE GENOMIC DNA]</scope>
    <source>
        <strain evidence="7 8">DSM 10166</strain>
    </source>
</reference>
<accession>A0A074JJK8</accession>
<gene>
    <name evidence="7" type="ORF">TP2_00615</name>
</gene>
<keyword evidence="2 4" id="KW-0378">Hydrolase</keyword>
<feature type="domain" description="GH26" evidence="6">
    <location>
        <begin position="1"/>
        <end position="304"/>
    </location>
</feature>
<sequence>MKHQNITRRDLMAGAAALGLSLSVRQAQAATTVEVPPGTLPFGVYDPDGDFADKTGVVIEHLFLPWEDVYLPSLNDADEYALARNRALLITLEPWTWSRSERNTAQYLRRGIERGEYDPNMIAIAEVLATLKSPVTLRFAHEMDDKTGQFIWSDWKPEDYISAYRRMTDLAKKYAPNISLMWSPLGDEDMASYYPGDEYADIIGLTVFGLQAWDQAKYGRDRTFDDIFRPRYERAAAFGKPVAVAELGYVGDQAYVDMWKNRVREEKPDYPSLVGVSYFNQVEVYPWPEGFGTPDWRIKNQVLS</sequence>
<dbReference type="Gene3D" id="3.20.20.80">
    <property type="entry name" value="Glycosidases"/>
    <property type="match status" value="1"/>
</dbReference>
<organism evidence="7 8">
    <name type="scientific">Thioclava pacifica DSM 10166</name>
    <dbReference type="NCBI Taxonomy" id="1353537"/>
    <lineage>
        <taxon>Bacteria</taxon>
        <taxon>Pseudomonadati</taxon>
        <taxon>Pseudomonadota</taxon>
        <taxon>Alphaproteobacteria</taxon>
        <taxon>Rhodobacterales</taxon>
        <taxon>Paracoccaceae</taxon>
        <taxon>Thioclava</taxon>
    </lineage>
</organism>
<dbReference type="GO" id="GO:0016985">
    <property type="term" value="F:mannan endo-1,4-beta-mannosidase activity"/>
    <property type="evidence" value="ECO:0007669"/>
    <property type="project" value="InterPro"/>
</dbReference>
<evidence type="ECO:0000256" key="2">
    <source>
        <dbReference type="ARBA" id="ARBA00022801"/>
    </source>
</evidence>
<dbReference type="SUPFAM" id="SSF51445">
    <property type="entry name" value="(Trans)glycosidases"/>
    <property type="match status" value="1"/>
</dbReference>
<dbReference type="InterPro" id="IPR000805">
    <property type="entry name" value="Glyco_hydro_26"/>
</dbReference>
<evidence type="ECO:0000256" key="3">
    <source>
        <dbReference type="ARBA" id="ARBA00023295"/>
    </source>
</evidence>
<feature type="active site" description="Nucleophile" evidence="4">
    <location>
        <position position="246"/>
    </location>
</feature>
<dbReference type="PANTHER" id="PTHR40079">
    <property type="entry name" value="MANNAN ENDO-1,4-BETA-MANNOSIDASE E-RELATED"/>
    <property type="match status" value="1"/>
</dbReference>
<dbReference type="AlphaFoldDB" id="A0A074JJK8"/>
<keyword evidence="8" id="KW-1185">Reference proteome</keyword>
<dbReference type="STRING" id="1353537.TP2_00615"/>
<evidence type="ECO:0000256" key="1">
    <source>
        <dbReference type="ARBA" id="ARBA00007754"/>
    </source>
</evidence>
<evidence type="ECO:0000313" key="7">
    <source>
        <dbReference type="EMBL" id="KEO56055.1"/>
    </source>
</evidence>
<evidence type="ECO:0000259" key="6">
    <source>
        <dbReference type="PROSITE" id="PS51764"/>
    </source>
</evidence>
<dbReference type="Proteomes" id="UP000027432">
    <property type="component" value="Unassembled WGS sequence"/>
</dbReference>
<evidence type="ECO:0000256" key="4">
    <source>
        <dbReference type="PROSITE-ProRule" id="PRU01100"/>
    </source>
</evidence>
<name>A0A074JJK8_9RHOB</name>
<dbReference type="PANTHER" id="PTHR40079:SF4">
    <property type="entry name" value="GH26 DOMAIN-CONTAINING PROTEIN-RELATED"/>
    <property type="match status" value="1"/>
</dbReference>
<evidence type="ECO:0000313" key="8">
    <source>
        <dbReference type="Proteomes" id="UP000027432"/>
    </source>
</evidence>
<dbReference type="PROSITE" id="PS51764">
    <property type="entry name" value="GH26"/>
    <property type="match status" value="1"/>
</dbReference>
<evidence type="ECO:0000256" key="5">
    <source>
        <dbReference type="SAM" id="SignalP"/>
    </source>
</evidence>
<dbReference type="eggNOG" id="COG4124">
    <property type="taxonomic scope" value="Bacteria"/>
</dbReference>
<dbReference type="InterPro" id="IPR006311">
    <property type="entry name" value="TAT_signal"/>
</dbReference>
<keyword evidence="3 4" id="KW-0326">Glycosidase</keyword>
<dbReference type="InterPro" id="IPR017853">
    <property type="entry name" value="GH"/>
</dbReference>
<comment type="caution">
    <text evidence="7">The sequence shown here is derived from an EMBL/GenBank/DDBJ whole genome shotgun (WGS) entry which is preliminary data.</text>
</comment>
<dbReference type="Pfam" id="PF02156">
    <property type="entry name" value="Glyco_hydro_26"/>
    <property type="match status" value="1"/>
</dbReference>
<dbReference type="GO" id="GO:0006080">
    <property type="term" value="P:substituted mannan metabolic process"/>
    <property type="evidence" value="ECO:0007669"/>
    <property type="project" value="InterPro"/>
</dbReference>
<feature type="signal peptide" evidence="5">
    <location>
        <begin position="1"/>
        <end position="29"/>
    </location>
</feature>
<dbReference type="InterPro" id="IPR022790">
    <property type="entry name" value="GH26_dom"/>
</dbReference>
<comment type="similarity">
    <text evidence="1 4">Belongs to the glycosyl hydrolase 26 family.</text>
</comment>
<proteinExistence type="inferred from homology"/>
<dbReference type="PROSITE" id="PS51318">
    <property type="entry name" value="TAT"/>
    <property type="match status" value="1"/>
</dbReference>
<dbReference type="EMBL" id="AUND01000001">
    <property type="protein sequence ID" value="KEO56055.1"/>
    <property type="molecule type" value="Genomic_DNA"/>
</dbReference>
<feature type="active site" description="Proton donor" evidence="4">
    <location>
        <position position="142"/>
    </location>
</feature>
<feature type="chain" id="PRO_5001694944" description="GH26 domain-containing protein" evidence="5">
    <location>
        <begin position="30"/>
        <end position="304"/>
    </location>
</feature>
<keyword evidence="5" id="KW-0732">Signal</keyword>